<evidence type="ECO:0000256" key="10">
    <source>
        <dbReference type="ARBA" id="ARBA00022723"/>
    </source>
</evidence>
<dbReference type="GO" id="GO:0008270">
    <property type="term" value="F:zinc ion binding"/>
    <property type="evidence" value="ECO:0007669"/>
    <property type="project" value="UniProtKB-KW"/>
</dbReference>
<dbReference type="OrthoDB" id="6105938at2759"/>
<dbReference type="SMART" id="SM00184">
    <property type="entry name" value="RING"/>
    <property type="match status" value="1"/>
</dbReference>
<dbReference type="InterPro" id="IPR025654">
    <property type="entry name" value="PEX2/10"/>
</dbReference>
<proteinExistence type="inferred from homology"/>
<dbReference type="EC" id="2.3.2.27" evidence="5"/>
<evidence type="ECO:0000313" key="21">
    <source>
        <dbReference type="EMBL" id="EFX87260.1"/>
    </source>
</evidence>
<feature type="domain" description="RING-type" evidence="20">
    <location>
        <begin position="64"/>
        <end position="102"/>
    </location>
</feature>
<comment type="pathway">
    <text evidence="3">Protein modification; protein ubiquitination.</text>
</comment>
<dbReference type="Gene3D" id="3.30.40.10">
    <property type="entry name" value="Zinc/RING finger domain, C3HC4 (zinc finger)"/>
    <property type="match status" value="1"/>
</dbReference>
<reference evidence="21 22" key="1">
    <citation type="journal article" date="2011" name="Science">
        <title>The ecoresponsive genome of Daphnia pulex.</title>
        <authorList>
            <person name="Colbourne J.K."/>
            <person name="Pfrender M.E."/>
            <person name="Gilbert D."/>
            <person name="Thomas W.K."/>
            <person name="Tucker A."/>
            <person name="Oakley T.H."/>
            <person name="Tokishita S."/>
            <person name="Aerts A."/>
            <person name="Arnold G.J."/>
            <person name="Basu M.K."/>
            <person name="Bauer D.J."/>
            <person name="Caceres C.E."/>
            <person name="Carmel L."/>
            <person name="Casola C."/>
            <person name="Choi J.H."/>
            <person name="Detter J.C."/>
            <person name="Dong Q."/>
            <person name="Dusheyko S."/>
            <person name="Eads B.D."/>
            <person name="Frohlich T."/>
            <person name="Geiler-Samerotte K.A."/>
            <person name="Gerlach D."/>
            <person name="Hatcher P."/>
            <person name="Jogdeo S."/>
            <person name="Krijgsveld J."/>
            <person name="Kriventseva E.V."/>
            <person name="Kultz D."/>
            <person name="Laforsch C."/>
            <person name="Lindquist E."/>
            <person name="Lopez J."/>
            <person name="Manak J.R."/>
            <person name="Muller J."/>
            <person name="Pangilinan J."/>
            <person name="Patwardhan R.P."/>
            <person name="Pitluck S."/>
            <person name="Pritham E.J."/>
            <person name="Rechtsteiner A."/>
            <person name="Rho M."/>
            <person name="Rogozin I.B."/>
            <person name="Sakarya O."/>
            <person name="Salamov A."/>
            <person name="Schaack S."/>
            <person name="Shapiro H."/>
            <person name="Shiga Y."/>
            <person name="Skalitzky C."/>
            <person name="Smith Z."/>
            <person name="Souvorov A."/>
            <person name="Sung W."/>
            <person name="Tang Z."/>
            <person name="Tsuchiya D."/>
            <person name="Tu H."/>
            <person name="Vos H."/>
            <person name="Wang M."/>
            <person name="Wolf Y.I."/>
            <person name="Yamagata H."/>
            <person name="Yamada T."/>
            <person name="Ye Y."/>
            <person name="Shaw J.R."/>
            <person name="Andrews J."/>
            <person name="Crease T.J."/>
            <person name="Tang H."/>
            <person name="Lucas S.M."/>
            <person name="Robertson H.M."/>
            <person name="Bork P."/>
            <person name="Koonin E.V."/>
            <person name="Zdobnov E.M."/>
            <person name="Grigoriev I.V."/>
            <person name="Lynch M."/>
            <person name="Boore J.L."/>
        </authorList>
    </citation>
    <scope>NUCLEOTIDE SEQUENCE [LARGE SCALE GENOMIC DNA]</scope>
</reference>
<dbReference type="InterPro" id="IPR001841">
    <property type="entry name" value="Znf_RING"/>
</dbReference>
<dbReference type="Pfam" id="PF13639">
    <property type="entry name" value="zf-RING_2"/>
    <property type="match status" value="1"/>
</dbReference>
<dbReference type="HOGENOM" id="CLU_1403785_0_0_1"/>
<keyword evidence="10" id="KW-0479">Metal-binding</keyword>
<evidence type="ECO:0000256" key="6">
    <source>
        <dbReference type="ARBA" id="ARBA00022448"/>
    </source>
</evidence>
<dbReference type="InterPro" id="IPR017907">
    <property type="entry name" value="Znf_RING_CS"/>
</dbReference>
<evidence type="ECO:0000256" key="13">
    <source>
        <dbReference type="ARBA" id="ARBA00022833"/>
    </source>
</evidence>
<keyword evidence="9 19" id="KW-0812">Transmembrane</keyword>
<evidence type="ECO:0000256" key="14">
    <source>
        <dbReference type="ARBA" id="ARBA00022927"/>
    </source>
</evidence>
<dbReference type="AlphaFoldDB" id="E9FZI5"/>
<accession>E9FZI5</accession>
<evidence type="ECO:0000256" key="5">
    <source>
        <dbReference type="ARBA" id="ARBA00012483"/>
    </source>
</evidence>
<dbReference type="InParanoid" id="E9FZI5"/>
<evidence type="ECO:0000256" key="4">
    <source>
        <dbReference type="ARBA" id="ARBA00008704"/>
    </source>
</evidence>
<keyword evidence="17" id="KW-0576">Peroxisome</keyword>
<dbReference type="SUPFAM" id="SSF57850">
    <property type="entry name" value="RING/U-box"/>
    <property type="match status" value="1"/>
</dbReference>
<dbReference type="KEGG" id="dpx:DAPPUDRAFT_235953"/>
<evidence type="ECO:0000256" key="12">
    <source>
        <dbReference type="ARBA" id="ARBA00022786"/>
    </source>
</evidence>
<keyword evidence="11 18" id="KW-0863">Zinc-finger</keyword>
<evidence type="ECO:0000256" key="17">
    <source>
        <dbReference type="ARBA" id="ARBA00023140"/>
    </source>
</evidence>
<evidence type="ECO:0000256" key="3">
    <source>
        <dbReference type="ARBA" id="ARBA00004906"/>
    </source>
</evidence>
<evidence type="ECO:0000256" key="2">
    <source>
        <dbReference type="ARBA" id="ARBA00004585"/>
    </source>
</evidence>
<evidence type="ECO:0000313" key="22">
    <source>
        <dbReference type="Proteomes" id="UP000000305"/>
    </source>
</evidence>
<dbReference type="PANTHER" id="PTHR23350">
    <property type="entry name" value="PEROXISOME ASSEMBLY PROTEIN 10"/>
    <property type="match status" value="1"/>
</dbReference>
<protein>
    <recommendedName>
        <fullName evidence="5">RING-type E3 ubiquitin transferase</fullName>
        <ecNumber evidence="5">2.3.2.27</ecNumber>
    </recommendedName>
</protein>
<dbReference type="GO" id="GO:0016558">
    <property type="term" value="P:protein import into peroxisome matrix"/>
    <property type="evidence" value="ECO:0000318"/>
    <property type="project" value="GO_Central"/>
</dbReference>
<dbReference type="PANTHER" id="PTHR23350:SF0">
    <property type="entry name" value="PEROXISOME BIOGENESIS FACTOR 10"/>
    <property type="match status" value="1"/>
</dbReference>
<gene>
    <name evidence="21" type="ORF">DAPPUDRAFT_235953</name>
</gene>
<dbReference type="FunFam" id="3.30.40.10:FF:001160">
    <property type="entry name" value="Uncharacterized protein"/>
    <property type="match status" value="1"/>
</dbReference>
<dbReference type="PROSITE" id="PS00518">
    <property type="entry name" value="ZF_RING_1"/>
    <property type="match status" value="1"/>
</dbReference>
<feature type="transmembrane region" description="Helical" evidence="19">
    <location>
        <begin position="137"/>
        <end position="161"/>
    </location>
</feature>
<evidence type="ECO:0000256" key="11">
    <source>
        <dbReference type="ARBA" id="ARBA00022771"/>
    </source>
</evidence>
<keyword evidence="15 19" id="KW-1133">Transmembrane helix</keyword>
<evidence type="ECO:0000256" key="16">
    <source>
        <dbReference type="ARBA" id="ARBA00023136"/>
    </source>
</evidence>
<evidence type="ECO:0000259" key="20">
    <source>
        <dbReference type="PROSITE" id="PS50089"/>
    </source>
</evidence>
<keyword evidence="22" id="KW-1185">Reference proteome</keyword>
<evidence type="ECO:0000256" key="15">
    <source>
        <dbReference type="ARBA" id="ARBA00022989"/>
    </source>
</evidence>
<keyword evidence="12" id="KW-0833">Ubl conjugation pathway</keyword>
<dbReference type="GO" id="GO:0005778">
    <property type="term" value="C:peroxisomal membrane"/>
    <property type="evidence" value="ECO:0000318"/>
    <property type="project" value="GO_Central"/>
</dbReference>
<comment type="catalytic activity">
    <reaction evidence="1">
        <text>S-ubiquitinyl-[E2 ubiquitin-conjugating enzyme]-L-cysteine + [acceptor protein]-L-lysine = [E2 ubiquitin-conjugating enzyme]-L-cysteine + N(6)-ubiquitinyl-[acceptor protein]-L-lysine.</text>
        <dbReference type="EC" id="2.3.2.27"/>
    </reaction>
</comment>
<evidence type="ECO:0000256" key="9">
    <source>
        <dbReference type="ARBA" id="ARBA00022692"/>
    </source>
</evidence>
<keyword evidence="6" id="KW-0813">Transport</keyword>
<dbReference type="PROSITE" id="PS50089">
    <property type="entry name" value="ZF_RING_2"/>
    <property type="match status" value="1"/>
</dbReference>
<comment type="subcellular location">
    <subcellularLocation>
        <location evidence="2">Peroxisome membrane</location>
        <topology evidence="2">Multi-pass membrane protein</topology>
    </subcellularLocation>
</comment>
<sequence length="194" mass="22206">MITLAWKTAVWIHRSTFRVVFMCRVSDVLRFLFSTENNKNNQENVIRLMILDSSTRLDYDDGQCAICLGPHVKKSRTTCGHVFCLKCLVQWSRVKLECPTCKHSFDAFCKGIQPFDNNFYSLQQFERGNLHHIFIELLLVVLLPAAIIGWTVYFAAGWIMLKILNYAVSSQTVTQFLAFRTTVNSHGAVPLTGH</sequence>
<keyword evidence="7" id="KW-0962">Peroxisome biogenesis</keyword>
<keyword evidence="14" id="KW-0653">Protein transport</keyword>
<evidence type="ECO:0000256" key="18">
    <source>
        <dbReference type="PROSITE-ProRule" id="PRU00175"/>
    </source>
</evidence>
<evidence type="ECO:0000256" key="7">
    <source>
        <dbReference type="ARBA" id="ARBA00022593"/>
    </source>
</evidence>
<dbReference type="GO" id="GO:0061630">
    <property type="term" value="F:ubiquitin protein ligase activity"/>
    <property type="evidence" value="ECO:0007669"/>
    <property type="project" value="UniProtKB-EC"/>
</dbReference>
<keyword evidence="13" id="KW-0862">Zinc</keyword>
<dbReference type="EMBL" id="GL732528">
    <property type="protein sequence ID" value="EFX87260.1"/>
    <property type="molecule type" value="Genomic_DNA"/>
</dbReference>
<name>E9FZI5_DAPPU</name>
<keyword evidence="16 19" id="KW-0472">Membrane</keyword>
<comment type="similarity">
    <text evidence="4">Belongs to the pex2/pex10/pex12 family.</text>
</comment>
<organism evidence="21 22">
    <name type="scientific">Daphnia pulex</name>
    <name type="common">Water flea</name>
    <dbReference type="NCBI Taxonomy" id="6669"/>
    <lineage>
        <taxon>Eukaryota</taxon>
        <taxon>Metazoa</taxon>
        <taxon>Ecdysozoa</taxon>
        <taxon>Arthropoda</taxon>
        <taxon>Crustacea</taxon>
        <taxon>Branchiopoda</taxon>
        <taxon>Diplostraca</taxon>
        <taxon>Cladocera</taxon>
        <taxon>Anomopoda</taxon>
        <taxon>Daphniidae</taxon>
        <taxon>Daphnia</taxon>
    </lineage>
</organism>
<keyword evidence="8" id="KW-0808">Transferase</keyword>
<dbReference type="InterPro" id="IPR013083">
    <property type="entry name" value="Znf_RING/FYVE/PHD"/>
</dbReference>
<dbReference type="Proteomes" id="UP000000305">
    <property type="component" value="Unassembled WGS sequence"/>
</dbReference>
<evidence type="ECO:0000256" key="8">
    <source>
        <dbReference type="ARBA" id="ARBA00022679"/>
    </source>
</evidence>
<evidence type="ECO:0000256" key="19">
    <source>
        <dbReference type="SAM" id="Phobius"/>
    </source>
</evidence>
<evidence type="ECO:0000256" key="1">
    <source>
        <dbReference type="ARBA" id="ARBA00000900"/>
    </source>
</evidence>